<dbReference type="GO" id="GO:0005886">
    <property type="term" value="C:plasma membrane"/>
    <property type="evidence" value="ECO:0007669"/>
    <property type="project" value="UniProtKB-SubCell"/>
</dbReference>
<keyword evidence="5" id="KW-1015">Disulfide bond</keyword>
<dbReference type="Proteomes" id="UP000554482">
    <property type="component" value="Unassembled WGS sequence"/>
</dbReference>
<gene>
    <name evidence="10" type="ORF">FRX31_025104</name>
</gene>
<keyword evidence="3" id="KW-0336">GPI-anchor</keyword>
<evidence type="ECO:0000256" key="5">
    <source>
        <dbReference type="ARBA" id="ARBA00023157"/>
    </source>
</evidence>
<dbReference type="SMART" id="SM00499">
    <property type="entry name" value="AAI"/>
    <property type="match status" value="1"/>
</dbReference>
<evidence type="ECO:0000256" key="6">
    <source>
        <dbReference type="ARBA" id="ARBA00023180"/>
    </source>
</evidence>
<evidence type="ECO:0000256" key="3">
    <source>
        <dbReference type="ARBA" id="ARBA00022622"/>
    </source>
</evidence>
<dbReference type="EMBL" id="JABWDY010030879">
    <property type="protein sequence ID" value="KAF5185309.1"/>
    <property type="molecule type" value="Genomic_DNA"/>
</dbReference>
<dbReference type="GO" id="GO:0098552">
    <property type="term" value="C:side of membrane"/>
    <property type="evidence" value="ECO:0007669"/>
    <property type="project" value="UniProtKB-KW"/>
</dbReference>
<accession>A0A7J6VJL9</accession>
<reference evidence="10 11" key="1">
    <citation type="submission" date="2020-06" db="EMBL/GenBank/DDBJ databases">
        <title>Transcriptomic and genomic resources for Thalictrum thalictroides and T. hernandezii: Facilitating candidate gene discovery in an emerging model plant lineage.</title>
        <authorList>
            <person name="Arias T."/>
            <person name="Riano-Pachon D.M."/>
            <person name="Di Stilio V.S."/>
        </authorList>
    </citation>
    <scope>NUCLEOTIDE SEQUENCE [LARGE SCALE GENOMIC DNA]</scope>
    <source>
        <strain evidence="11">cv. WT478/WT964</strain>
        <tissue evidence="10">Leaves</tissue>
    </source>
</reference>
<dbReference type="OrthoDB" id="785314at2759"/>
<comment type="similarity">
    <text evidence="2">Belongs to the plant LTP family.</text>
</comment>
<keyword evidence="7" id="KW-0449">Lipoprotein</keyword>
<feature type="non-terminal residue" evidence="10">
    <location>
        <position position="1"/>
    </location>
</feature>
<evidence type="ECO:0000256" key="4">
    <source>
        <dbReference type="ARBA" id="ARBA00022729"/>
    </source>
</evidence>
<dbReference type="CDD" id="cd00010">
    <property type="entry name" value="AAI_LTSS"/>
    <property type="match status" value="1"/>
</dbReference>
<feature type="chain" id="PRO_5029640411" evidence="8">
    <location>
        <begin position="26"/>
        <end position="195"/>
    </location>
</feature>
<evidence type="ECO:0000256" key="1">
    <source>
        <dbReference type="ARBA" id="ARBA00004609"/>
    </source>
</evidence>
<comment type="caution">
    <text evidence="10">The sequence shown here is derived from an EMBL/GenBank/DDBJ whole genome shotgun (WGS) entry which is preliminary data.</text>
</comment>
<dbReference type="Gene3D" id="1.10.110.10">
    <property type="entry name" value="Plant lipid-transfer and hydrophobic proteins"/>
    <property type="match status" value="1"/>
</dbReference>
<sequence>MGCSKAVLVVGTILVVLISTTSSSATQPPAASAAPAFAPNEDASPVAPAPSDDCFNSLLNVSDCLTFVEAESNLTTPDKGCCPSLAGLVESNPICLCKLLGSNATSFGVSIDVNKALQLPKACRVSTPPVSLCSAAGVPVGVPTTSEGPGLSPAGGMAPDMSMTPKNGAPSSRGFTKVIFVGLSSAAAMAMAMAM</sequence>
<evidence type="ECO:0000256" key="7">
    <source>
        <dbReference type="ARBA" id="ARBA00023288"/>
    </source>
</evidence>
<name>A0A7J6VJL9_THATH</name>
<keyword evidence="4 8" id="KW-0732">Signal</keyword>
<organism evidence="10 11">
    <name type="scientific">Thalictrum thalictroides</name>
    <name type="common">Rue-anemone</name>
    <name type="synonym">Anemone thalictroides</name>
    <dbReference type="NCBI Taxonomy" id="46969"/>
    <lineage>
        <taxon>Eukaryota</taxon>
        <taxon>Viridiplantae</taxon>
        <taxon>Streptophyta</taxon>
        <taxon>Embryophyta</taxon>
        <taxon>Tracheophyta</taxon>
        <taxon>Spermatophyta</taxon>
        <taxon>Magnoliopsida</taxon>
        <taxon>Ranunculales</taxon>
        <taxon>Ranunculaceae</taxon>
        <taxon>Thalictroideae</taxon>
        <taxon>Thalictrum</taxon>
    </lineage>
</organism>
<dbReference type="FunFam" id="1.10.110.10:FF:000001">
    <property type="entry name" value="Bifunctional inhibitor/lipid-transfer protein/seed storage 2S albumin superfamily protein"/>
    <property type="match status" value="1"/>
</dbReference>
<dbReference type="InterPro" id="IPR016140">
    <property type="entry name" value="Bifunc_inhib/LTP/seed_store"/>
</dbReference>
<feature type="domain" description="Bifunctional inhibitor/plant lipid transfer protein/seed storage helical" evidence="9">
    <location>
        <begin position="54"/>
        <end position="133"/>
    </location>
</feature>
<keyword evidence="11" id="KW-1185">Reference proteome</keyword>
<evidence type="ECO:0000256" key="2">
    <source>
        <dbReference type="ARBA" id="ARBA00009748"/>
    </source>
</evidence>
<evidence type="ECO:0000313" key="11">
    <source>
        <dbReference type="Proteomes" id="UP000554482"/>
    </source>
</evidence>
<comment type="subcellular location">
    <subcellularLocation>
        <location evidence="1">Cell membrane</location>
        <topology evidence="1">Lipid-anchor</topology>
        <topology evidence="1">GPI-anchor</topology>
    </subcellularLocation>
</comment>
<dbReference type="AlphaFoldDB" id="A0A7J6VJL9"/>
<dbReference type="SUPFAM" id="SSF47699">
    <property type="entry name" value="Bifunctional inhibitor/lipid-transfer protein/seed storage 2S albumin"/>
    <property type="match status" value="1"/>
</dbReference>
<dbReference type="Pfam" id="PF14368">
    <property type="entry name" value="LTP_2"/>
    <property type="match status" value="1"/>
</dbReference>
<dbReference type="InterPro" id="IPR043325">
    <property type="entry name" value="LTSS"/>
</dbReference>
<feature type="signal peptide" evidence="8">
    <location>
        <begin position="1"/>
        <end position="25"/>
    </location>
</feature>
<keyword evidence="6" id="KW-0325">Glycoprotein</keyword>
<evidence type="ECO:0000256" key="8">
    <source>
        <dbReference type="SAM" id="SignalP"/>
    </source>
</evidence>
<proteinExistence type="inferred from homology"/>
<dbReference type="InterPro" id="IPR036312">
    <property type="entry name" value="Bifun_inhib/LTP/seed_sf"/>
</dbReference>
<protein>
    <submittedName>
        <fullName evidence="10">Non-specific lipid-transfer protein-like protein</fullName>
    </submittedName>
</protein>
<evidence type="ECO:0000259" key="9">
    <source>
        <dbReference type="SMART" id="SM00499"/>
    </source>
</evidence>
<dbReference type="PANTHER" id="PTHR33044">
    <property type="entry name" value="BIFUNCTIONAL INHIBITOR/LIPID-TRANSFER PROTEIN/SEED STORAGE 2S ALBUMIN SUPERFAMILY PROTEIN-RELATED"/>
    <property type="match status" value="1"/>
</dbReference>
<keyword evidence="3" id="KW-0472">Membrane</keyword>
<evidence type="ECO:0000313" key="10">
    <source>
        <dbReference type="EMBL" id="KAF5185309.1"/>
    </source>
</evidence>